<organism evidence="23 24">
    <name type="scientific">Helicoverpa armigera</name>
    <name type="common">Cotton bollworm</name>
    <name type="synonym">Heliothis armigera</name>
    <dbReference type="NCBI Taxonomy" id="29058"/>
    <lineage>
        <taxon>Eukaryota</taxon>
        <taxon>Metazoa</taxon>
        <taxon>Ecdysozoa</taxon>
        <taxon>Arthropoda</taxon>
        <taxon>Hexapoda</taxon>
        <taxon>Insecta</taxon>
        <taxon>Pterygota</taxon>
        <taxon>Neoptera</taxon>
        <taxon>Endopterygota</taxon>
        <taxon>Lepidoptera</taxon>
        <taxon>Glossata</taxon>
        <taxon>Ditrysia</taxon>
        <taxon>Noctuoidea</taxon>
        <taxon>Noctuidae</taxon>
        <taxon>Heliothinae</taxon>
        <taxon>Helicoverpa</taxon>
    </lineage>
</organism>
<evidence type="ECO:0000256" key="11">
    <source>
        <dbReference type="ARBA" id="ARBA00048008"/>
    </source>
</evidence>
<evidence type="ECO:0000256" key="10">
    <source>
        <dbReference type="ARBA" id="ARBA00047672"/>
    </source>
</evidence>
<evidence type="ECO:0000256" key="6">
    <source>
        <dbReference type="ARBA" id="ARBA00041812"/>
    </source>
</evidence>
<comment type="function">
    <text evidence="8">Catalyzes the NAD-dependent dehydrogenation (oxidation) of a broad array of hydroxylated polyunsaturated fatty acids (mainly eicosanoids and docosanoids, including prostaglandins, lipoxins and resolvins), yielding their corresponding keto (oxo) metabolites. Decreases the levels of the pro-proliferative prostaglandins such as prostaglandin E2 (whose activity is increased in cancer because of an increase in the expression of cyclooxygenase 2) and generates oxo-fatty acid products that can profoundly influence cell function by abrogating pro-inflammatory cytokine expression. Converts resolvins E1, D1 and D2 to their oxo products, which represents a mode of resolvin inactivation. Resolvin E1 plays important roles during the resolution phase of acute inflammation, while resolvins D1 and D2 have a unique role in obesity-induced adipose inflammation.</text>
</comment>
<evidence type="ECO:0000256" key="9">
    <source>
        <dbReference type="ARBA" id="ARBA00047325"/>
    </source>
</evidence>
<dbReference type="GO" id="GO:0047034">
    <property type="term" value="F:15-hydroxyicosatetraenoate dehydrogenase activity"/>
    <property type="evidence" value="ECO:0007669"/>
    <property type="project" value="UniProtKB-EC"/>
</dbReference>
<evidence type="ECO:0000256" key="4">
    <source>
        <dbReference type="ARBA" id="ARBA00039060"/>
    </source>
</evidence>
<name>A0A2W1BM47_HELAM</name>
<gene>
    <name evidence="23" type="primary">HaOG206408</name>
    <name evidence="23" type="ORF">B5X24_HaOG206408</name>
</gene>
<evidence type="ECO:0000256" key="14">
    <source>
        <dbReference type="ARBA" id="ARBA00048170"/>
    </source>
</evidence>
<dbReference type="Pfam" id="PF00106">
    <property type="entry name" value="adh_short"/>
    <property type="match status" value="1"/>
</dbReference>
<dbReference type="AlphaFoldDB" id="A0A2W1BM47"/>
<evidence type="ECO:0000256" key="1">
    <source>
        <dbReference type="ARBA" id="ARBA00006484"/>
    </source>
</evidence>
<keyword evidence="24" id="KW-1185">Reference proteome</keyword>
<dbReference type="PRINTS" id="PR00081">
    <property type="entry name" value="GDHRDH"/>
</dbReference>
<evidence type="ECO:0000256" key="12">
    <source>
        <dbReference type="ARBA" id="ARBA00048140"/>
    </source>
</evidence>
<dbReference type="GO" id="GO:0016404">
    <property type="term" value="F:15-hydroxyprostaglandin dehydrogenase (NAD+) activity"/>
    <property type="evidence" value="ECO:0007669"/>
    <property type="project" value="UniProtKB-EC"/>
</dbReference>
<comment type="catalytic activity">
    <reaction evidence="17">
        <text>prostaglandin A1 + NAD(+) = 15-oxo-prostaglandin A1 + NADH + H(+)</text>
        <dbReference type="Rhea" id="RHEA:41263"/>
        <dbReference type="ChEBI" id="CHEBI:15378"/>
        <dbReference type="ChEBI" id="CHEBI:57398"/>
        <dbReference type="ChEBI" id="CHEBI:57540"/>
        <dbReference type="ChEBI" id="CHEBI:57945"/>
        <dbReference type="ChEBI" id="CHEBI:85072"/>
    </reaction>
    <physiologicalReaction direction="left-to-right" evidence="17">
        <dbReference type="Rhea" id="RHEA:41264"/>
    </physiologicalReaction>
</comment>
<evidence type="ECO:0000256" key="13">
    <source>
        <dbReference type="ARBA" id="ARBA00048144"/>
    </source>
</evidence>
<evidence type="ECO:0000256" key="8">
    <source>
        <dbReference type="ARBA" id="ARBA00045705"/>
    </source>
</evidence>
<evidence type="ECO:0000256" key="20">
    <source>
        <dbReference type="ARBA" id="ARBA00049151"/>
    </source>
</evidence>
<dbReference type="InterPro" id="IPR036291">
    <property type="entry name" value="NAD(P)-bd_dom_sf"/>
</dbReference>
<evidence type="ECO:0000256" key="7">
    <source>
        <dbReference type="ARBA" id="ARBA00042026"/>
    </source>
</evidence>
<comment type="catalytic activity">
    <reaction evidence="21">
        <text>resolvin E1 + NAD(+) = 18-oxo-resolvin E1 + NADH + H(+)</text>
        <dbReference type="Rhea" id="RHEA:49244"/>
        <dbReference type="ChEBI" id="CHEBI:15378"/>
        <dbReference type="ChEBI" id="CHEBI:57540"/>
        <dbReference type="ChEBI" id="CHEBI:57945"/>
        <dbReference type="ChEBI" id="CHEBI:91000"/>
        <dbReference type="ChEBI" id="CHEBI:91001"/>
    </reaction>
    <physiologicalReaction direction="left-to-right" evidence="21">
        <dbReference type="Rhea" id="RHEA:49245"/>
    </physiologicalReaction>
</comment>
<dbReference type="EMBL" id="KZ149998">
    <property type="protein sequence ID" value="PZC75361.1"/>
    <property type="molecule type" value="Genomic_DNA"/>
</dbReference>
<comment type="catalytic activity">
    <reaction evidence="16">
        <text>lipoxin A4 + NAD(+) = 15-oxo-(5S,6R)-dihydroxy-(7E,9E,11Z,13E)-eicosatetraenoate + NADH + H(+)</text>
        <dbReference type="Rhea" id="RHEA:41572"/>
        <dbReference type="ChEBI" id="CHEBI:15378"/>
        <dbReference type="ChEBI" id="CHEBI:57540"/>
        <dbReference type="ChEBI" id="CHEBI:57945"/>
        <dbReference type="ChEBI" id="CHEBI:67026"/>
        <dbReference type="ChEBI" id="CHEBI:78311"/>
    </reaction>
    <physiologicalReaction direction="left-to-right" evidence="16">
        <dbReference type="Rhea" id="RHEA:41573"/>
    </physiologicalReaction>
</comment>
<evidence type="ECO:0000256" key="18">
    <source>
        <dbReference type="ARBA" id="ARBA00048739"/>
    </source>
</evidence>
<accession>A0A2W1BM47</accession>
<comment type="catalytic activity">
    <reaction evidence="11">
        <text>14-hydroxy-(4Z,7Z,10Z,12E,16Z,19Z)-docosahexaenoate + NAD(+) = 14-oxo-(4Z,7Z,10Z,12E,16Z,19Z)-docosahexaenoate + NADH + H(+)</text>
        <dbReference type="Rhea" id="RHEA:48952"/>
        <dbReference type="ChEBI" id="CHEBI:15378"/>
        <dbReference type="ChEBI" id="CHEBI:57540"/>
        <dbReference type="ChEBI" id="CHEBI:57945"/>
        <dbReference type="ChEBI" id="CHEBI:90866"/>
        <dbReference type="ChEBI" id="CHEBI:90867"/>
    </reaction>
    <physiologicalReaction direction="left-to-right" evidence="11">
        <dbReference type="Rhea" id="RHEA:48953"/>
    </physiologicalReaction>
</comment>
<dbReference type="PROSITE" id="PS00061">
    <property type="entry name" value="ADH_SHORT"/>
    <property type="match status" value="1"/>
</dbReference>
<comment type="catalytic activity">
    <reaction evidence="20">
        <text>(15S)-hydroxy-(5Z,8Z,11Z,13E)-eicosatetraenoate + NAD(+) = 15-oxo-(5Z,8Z,11Z,13E)-eicosatetraenoate + NADH + H(+)</text>
        <dbReference type="Rhea" id="RHEA:23260"/>
        <dbReference type="ChEBI" id="CHEBI:15378"/>
        <dbReference type="ChEBI" id="CHEBI:57409"/>
        <dbReference type="ChEBI" id="CHEBI:57410"/>
        <dbReference type="ChEBI" id="CHEBI:57540"/>
        <dbReference type="ChEBI" id="CHEBI:57945"/>
        <dbReference type="EC" id="1.1.1.232"/>
    </reaction>
    <physiologicalReaction direction="left-to-right" evidence="20">
        <dbReference type="Rhea" id="RHEA:23261"/>
    </physiologicalReaction>
</comment>
<comment type="catalytic activity">
    <reaction evidence="10">
        <text>resolvin D1 + NAD(+) = 8-oxoresolvin D1 + NADH + H(+)</text>
        <dbReference type="Rhea" id="RHEA:50124"/>
        <dbReference type="ChEBI" id="CHEBI:15378"/>
        <dbReference type="ChEBI" id="CHEBI:57540"/>
        <dbReference type="ChEBI" id="CHEBI:57945"/>
        <dbReference type="ChEBI" id="CHEBI:132079"/>
        <dbReference type="ChEBI" id="CHEBI:132080"/>
    </reaction>
    <physiologicalReaction direction="left-to-right" evidence="10">
        <dbReference type="Rhea" id="RHEA:50125"/>
    </physiologicalReaction>
</comment>
<sequence>MKLQTSSKIVASFLTDLKKRFSLRSLCTYLHMFVRDYVKFGRNDFETVFSKHVAALDVDITNGKVLEEELNTKYGENKVRFHKCDVTTNELDAVYDNVVNDFGYIDVVINCAGIMNDRPNVYLKEIDINVTALIKSSFKAFDLMRKDQGGRGGTIINISSIVGLFQAHLLPVYTATKSAVLQFSNCLGMEPHSTRSGVRVLTLCFGCTDTSLFSATKMGAFDKETDELLFGSLGKLPLQTIQSAVDGLIHAYKHGASASTWLVTSDRPAEDITGNVSKAYEIMSQGVFS</sequence>
<evidence type="ECO:0000256" key="19">
    <source>
        <dbReference type="ARBA" id="ARBA00048921"/>
    </source>
</evidence>
<comment type="catalytic activity">
    <reaction evidence="12">
        <text>15-oxo-(5S,6R)-dihydroxy-(7E,9E,11Z)-eicosatrienoate + NADH + H(+) = (5S,6R,15S)-trihydroxy-(7E,9E,11Z)-eicosatrienoate + NAD(+)</text>
        <dbReference type="Rhea" id="RHEA:41596"/>
        <dbReference type="ChEBI" id="CHEBI:15378"/>
        <dbReference type="ChEBI" id="CHEBI:57540"/>
        <dbReference type="ChEBI" id="CHEBI:57945"/>
        <dbReference type="ChEBI" id="CHEBI:78325"/>
        <dbReference type="ChEBI" id="CHEBI:78329"/>
    </reaction>
    <physiologicalReaction direction="left-to-right" evidence="12">
        <dbReference type="Rhea" id="RHEA:41597"/>
    </physiologicalReaction>
</comment>
<dbReference type="SUPFAM" id="SSF51735">
    <property type="entry name" value="NAD(P)-binding Rossmann-fold domains"/>
    <property type="match status" value="1"/>
</dbReference>
<comment type="catalytic activity">
    <reaction evidence="15">
        <text>resolvin D2 + NAD(+) = 7-oxoresolvin D2 + NADH + H(+)</text>
        <dbReference type="Rhea" id="RHEA:53584"/>
        <dbReference type="ChEBI" id="CHEBI:15378"/>
        <dbReference type="ChEBI" id="CHEBI:57540"/>
        <dbReference type="ChEBI" id="CHEBI:57945"/>
        <dbReference type="ChEBI" id="CHEBI:133367"/>
        <dbReference type="ChEBI" id="CHEBI:137497"/>
    </reaction>
    <physiologicalReaction direction="left-to-right" evidence="15">
        <dbReference type="Rhea" id="RHEA:53585"/>
    </physiologicalReaction>
</comment>
<dbReference type="Gene3D" id="3.40.50.720">
    <property type="entry name" value="NAD(P)-binding Rossmann-like Domain"/>
    <property type="match status" value="1"/>
</dbReference>
<evidence type="ECO:0000256" key="3">
    <source>
        <dbReference type="ARBA" id="ARBA00038968"/>
    </source>
</evidence>
<dbReference type="Proteomes" id="UP000249218">
    <property type="component" value="Unassembled WGS sequence"/>
</dbReference>
<proteinExistence type="inferred from homology"/>
<reference evidence="23 24" key="1">
    <citation type="journal article" date="2017" name="BMC Biol.">
        <title>Genomic innovations, transcriptional plasticity and gene loss underlying the evolution and divergence of two highly polyphagous and invasive Helicoverpa pest species.</title>
        <authorList>
            <person name="Pearce S.L."/>
            <person name="Clarke D.F."/>
            <person name="East P.D."/>
            <person name="Elfekih S."/>
            <person name="Gordon K.H."/>
            <person name="Jermiin L.S."/>
            <person name="McGaughran A."/>
            <person name="Oakeshott J.G."/>
            <person name="Papanikolaou A."/>
            <person name="Perera O.P."/>
            <person name="Rane R.V."/>
            <person name="Richards S."/>
            <person name="Tay W.T."/>
            <person name="Walsh T.K."/>
            <person name="Anderson A."/>
            <person name="Anderson C.J."/>
            <person name="Asgari S."/>
            <person name="Board P.G."/>
            <person name="Bretschneider A."/>
            <person name="Campbell P.M."/>
            <person name="Chertemps T."/>
            <person name="Christeller J.T."/>
            <person name="Coppin C.W."/>
            <person name="Downes S.J."/>
            <person name="Duan G."/>
            <person name="Farnsworth C.A."/>
            <person name="Good R.T."/>
            <person name="Han L.B."/>
            <person name="Han Y.C."/>
            <person name="Hatje K."/>
            <person name="Horne I."/>
            <person name="Huang Y.P."/>
            <person name="Hughes D.S."/>
            <person name="Jacquin-Joly E."/>
            <person name="James W."/>
            <person name="Jhangiani S."/>
            <person name="Kollmar M."/>
            <person name="Kuwar S.S."/>
            <person name="Li S."/>
            <person name="Liu N.Y."/>
            <person name="Maibeche M.T."/>
            <person name="Miller J.R."/>
            <person name="Montagne N."/>
            <person name="Perry T."/>
            <person name="Qu J."/>
            <person name="Song S.V."/>
            <person name="Sutton G.G."/>
            <person name="Vogel H."/>
            <person name="Walenz B.P."/>
            <person name="Xu W."/>
            <person name="Zhang H.J."/>
            <person name="Zou Z."/>
            <person name="Batterham P."/>
            <person name="Edwards O.R."/>
            <person name="Feyereisen R."/>
            <person name="Gibbs R.A."/>
            <person name="Heckel D.G."/>
            <person name="McGrath A."/>
            <person name="Robin C."/>
            <person name="Scherer S.E."/>
            <person name="Worley K.C."/>
            <person name="Wu Y.D."/>
        </authorList>
    </citation>
    <scope>NUCLEOTIDE SEQUENCE [LARGE SCALE GENOMIC DNA]</scope>
    <source>
        <strain evidence="23">Harm_GR_Male_#8</strain>
        <tissue evidence="23">Whole organism</tissue>
    </source>
</reference>
<evidence type="ECO:0000256" key="17">
    <source>
        <dbReference type="ARBA" id="ARBA00048611"/>
    </source>
</evidence>
<comment type="catalytic activity">
    <reaction evidence="19">
        <text>resolvin D2 + NAD(+) = 16-oxoresolvin D2 + NADH + H(+)</text>
        <dbReference type="Rhea" id="RHEA:53588"/>
        <dbReference type="ChEBI" id="CHEBI:15378"/>
        <dbReference type="ChEBI" id="CHEBI:57540"/>
        <dbReference type="ChEBI" id="CHEBI:57945"/>
        <dbReference type="ChEBI" id="CHEBI:133367"/>
        <dbReference type="ChEBI" id="CHEBI:137498"/>
    </reaction>
    <physiologicalReaction direction="left-to-right" evidence="19">
        <dbReference type="Rhea" id="RHEA:53589"/>
    </physiologicalReaction>
</comment>
<comment type="catalytic activity">
    <reaction evidence="18">
        <text>prostaglandin E2 + NAD(+) = 15-oxoprostaglandin E2 + NADH + H(+)</text>
        <dbReference type="Rhea" id="RHEA:11876"/>
        <dbReference type="ChEBI" id="CHEBI:15378"/>
        <dbReference type="ChEBI" id="CHEBI:57400"/>
        <dbReference type="ChEBI" id="CHEBI:57540"/>
        <dbReference type="ChEBI" id="CHEBI:57945"/>
        <dbReference type="ChEBI" id="CHEBI:606564"/>
        <dbReference type="EC" id="1.1.1.141"/>
    </reaction>
    <physiologicalReaction direction="left-to-right" evidence="18">
        <dbReference type="Rhea" id="RHEA:11877"/>
    </physiologicalReaction>
</comment>
<dbReference type="EC" id="1.1.1.141" evidence="3"/>
<evidence type="ECO:0000256" key="21">
    <source>
        <dbReference type="ARBA" id="ARBA00049188"/>
    </source>
</evidence>
<dbReference type="InterPro" id="IPR020904">
    <property type="entry name" value="Sc_DH/Rdtase_CS"/>
</dbReference>
<dbReference type="OrthoDB" id="417891at2759"/>
<dbReference type="PRINTS" id="PR00080">
    <property type="entry name" value="SDRFAMILY"/>
</dbReference>
<comment type="catalytic activity">
    <reaction evidence="13">
        <text>(11R)-hydroxy-(5Z,8Z,12E,14Z)-eicosatetraenoate + NAD(+) = 11-oxo-(5Z,8Z,12E,14Z)-eicosatetraenoate + NADH + H(+)</text>
        <dbReference type="Rhea" id="RHEA:48640"/>
        <dbReference type="ChEBI" id="CHEBI:15378"/>
        <dbReference type="ChEBI" id="CHEBI:57540"/>
        <dbReference type="ChEBI" id="CHEBI:57945"/>
        <dbReference type="ChEBI" id="CHEBI:78836"/>
        <dbReference type="ChEBI" id="CHEBI:90697"/>
    </reaction>
    <physiologicalReaction direction="left-to-right" evidence="13">
        <dbReference type="Rhea" id="RHEA:48641"/>
    </physiologicalReaction>
</comment>
<comment type="catalytic activity">
    <reaction evidence="9">
        <text>prostaglandin E1 + NAD(+) = 15-oxoprostaglandin E1 + NADH + H(+)</text>
        <dbReference type="Rhea" id="RHEA:16477"/>
        <dbReference type="ChEBI" id="CHEBI:15378"/>
        <dbReference type="ChEBI" id="CHEBI:57397"/>
        <dbReference type="ChEBI" id="CHEBI:57401"/>
        <dbReference type="ChEBI" id="CHEBI:57540"/>
        <dbReference type="ChEBI" id="CHEBI:57945"/>
    </reaction>
    <physiologicalReaction direction="left-to-right" evidence="9">
        <dbReference type="Rhea" id="RHEA:16478"/>
    </physiologicalReaction>
</comment>
<evidence type="ECO:0000256" key="5">
    <source>
        <dbReference type="ARBA" id="ARBA00040276"/>
    </source>
</evidence>
<evidence type="ECO:0000313" key="24">
    <source>
        <dbReference type="Proteomes" id="UP000249218"/>
    </source>
</evidence>
<comment type="similarity">
    <text evidence="1 22">Belongs to the short-chain dehydrogenases/reductases (SDR) family.</text>
</comment>
<dbReference type="GO" id="GO:0005737">
    <property type="term" value="C:cytoplasm"/>
    <property type="evidence" value="ECO:0007669"/>
    <property type="project" value="TreeGrafter"/>
</dbReference>
<dbReference type="PANTHER" id="PTHR44229:SF4">
    <property type="entry name" value="15-HYDROXYPROSTAGLANDIN DEHYDROGENASE [NAD(+)]"/>
    <property type="match status" value="1"/>
</dbReference>
<evidence type="ECO:0000313" key="23">
    <source>
        <dbReference type="EMBL" id="PZC75361.1"/>
    </source>
</evidence>
<dbReference type="PANTHER" id="PTHR44229">
    <property type="entry name" value="15-HYDROXYPROSTAGLANDIN DEHYDROGENASE [NAD(+)]"/>
    <property type="match status" value="1"/>
</dbReference>
<protein>
    <recommendedName>
        <fullName evidence="5">15-hydroxyprostaglandin dehydrogenase [NAD(+)]</fullName>
        <ecNumber evidence="3">1.1.1.141</ecNumber>
        <ecNumber evidence="4">1.1.1.232</ecNumber>
    </recommendedName>
    <alternativeName>
        <fullName evidence="7">Eicosanoid/docosanoid dehydrogenase [NAD(+)]</fullName>
    </alternativeName>
    <alternativeName>
        <fullName evidence="6">Prostaglandin dehydrogenase 1</fullName>
    </alternativeName>
</protein>
<evidence type="ECO:0000256" key="16">
    <source>
        <dbReference type="ARBA" id="ARBA00048535"/>
    </source>
</evidence>
<keyword evidence="2" id="KW-0560">Oxidoreductase</keyword>
<dbReference type="EC" id="1.1.1.232" evidence="4"/>
<dbReference type="InterPro" id="IPR002347">
    <property type="entry name" value="SDR_fam"/>
</dbReference>
<evidence type="ECO:0000256" key="2">
    <source>
        <dbReference type="ARBA" id="ARBA00023002"/>
    </source>
</evidence>
<evidence type="ECO:0000256" key="15">
    <source>
        <dbReference type="ARBA" id="ARBA00048393"/>
    </source>
</evidence>
<comment type="catalytic activity">
    <reaction evidence="14">
        <text>resolvin D1 + NAD(+) = 17-oxoresolvin D1 + NADH + H(+)</text>
        <dbReference type="Rhea" id="RHEA:50128"/>
        <dbReference type="ChEBI" id="CHEBI:15378"/>
        <dbReference type="ChEBI" id="CHEBI:57540"/>
        <dbReference type="ChEBI" id="CHEBI:57945"/>
        <dbReference type="ChEBI" id="CHEBI:132079"/>
        <dbReference type="ChEBI" id="CHEBI:132081"/>
    </reaction>
    <physiologicalReaction direction="left-to-right" evidence="14">
        <dbReference type="Rhea" id="RHEA:50129"/>
    </physiologicalReaction>
</comment>
<evidence type="ECO:0000256" key="22">
    <source>
        <dbReference type="RuleBase" id="RU000363"/>
    </source>
</evidence>